<dbReference type="AlphaFoldDB" id="A0AAE1CNV8"/>
<gene>
    <name evidence="1" type="ORF">RRG08_005224</name>
</gene>
<proteinExistence type="predicted"/>
<feature type="non-terminal residue" evidence="1">
    <location>
        <position position="1"/>
    </location>
</feature>
<protein>
    <submittedName>
        <fullName evidence="1">Uncharacterized protein</fullName>
    </submittedName>
</protein>
<evidence type="ECO:0000313" key="1">
    <source>
        <dbReference type="EMBL" id="KAK3721688.1"/>
    </source>
</evidence>
<organism evidence="1 2">
    <name type="scientific">Elysia crispata</name>
    <name type="common">lettuce slug</name>
    <dbReference type="NCBI Taxonomy" id="231223"/>
    <lineage>
        <taxon>Eukaryota</taxon>
        <taxon>Metazoa</taxon>
        <taxon>Spiralia</taxon>
        <taxon>Lophotrochozoa</taxon>
        <taxon>Mollusca</taxon>
        <taxon>Gastropoda</taxon>
        <taxon>Heterobranchia</taxon>
        <taxon>Euthyneura</taxon>
        <taxon>Panpulmonata</taxon>
        <taxon>Sacoglossa</taxon>
        <taxon>Placobranchoidea</taxon>
        <taxon>Plakobranchidae</taxon>
        <taxon>Elysia</taxon>
    </lineage>
</organism>
<name>A0AAE1CNV8_9GAST</name>
<dbReference type="Proteomes" id="UP001283361">
    <property type="component" value="Unassembled WGS sequence"/>
</dbReference>
<accession>A0AAE1CNV8</accession>
<evidence type="ECO:0000313" key="2">
    <source>
        <dbReference type="Proteomes" id="UP001283361"/>
    </source>
</evidence>
<comment type="caution">
    <text evidence="1">The sequence shown here is derived from an EMBL/GenBank/DDBJ whole genome shotgun (WGS) entry which is preliminary data.</text>
</comment>
<reference evidence="1" key="1">
    <citation type="journal article" date="2023" name="G3 (Bethesda)">
        <title>A reference genome for the long-term kleptoplast-retaining sea slug Elysia crispata morphotype clarki.</title>
        <authorList>
            <person name="Eastman K.E."/>
            <person name="Pendleton A.L."/>
            <person name="Shaikh M.A."/>
            <person name="Suttiyut T."/>
            <person name="Ogas R."/>
            <person name="Tomko P."/>
            <person name="Gavelis G."/>
            <person name="Widhalm J.R."/>
            <person name="Wisecaver J.H."/>
        </authorList>
    </citation>
    <scope>NUCLEOTIDE SEQUENCE</scope>
    <source>
        <strain evidence="1">ECLA1</strain>
    </source>
</reference>
<dbReference type="EMBL" id="JAWDGP010007391">
    <property type="protein sequence ID" value="KAK3721688.1"/>
    <property type="molecule type" value="Genomic_DNA"/>
</dbReference>
<keyword evidence="2" id="KW-1185">Reference proteome</keyword>
<sequence>SSSNSTLAMSYLLPGGTSLPAASGPGAVISYQVPIISGNMTSANSTNLTADVAQGKRQGFLVRSHEYFGVGCFHI</sequence>